<proteinExistence type="predicted"/>
<dbReference type="PANTHER" id="PTHR11199">
    <property type="entry name" value="STROMAL ANTIGEN"/>
    <property type="match status" value="1"/>
</dbReference>
<sequence>MVHAHGALMLVDNNIVSLVLGIFRNGEQEAPRSSVKALNFCAYKSGGELQDFALNKLKGIEDEIIIKLKSAIKEVVDGDAEFSLLVNLKKLDDLQLSRQISIESLHKDLGETDSQKLLKTVVVVQENNLCILTTRSLAVGYSPDDTALEIIVKHDLQRDGLSVTVSSLFSERSGS</sequence>
<accession>A0ABQ7UXV0</accession>
<gene>
    <name evidence="2" type="ORF">KY290_026930</name>
</gene>
<dbReference type="PANTHER" id="PTHR11199:SF0">
    <property type="entry name" value="LD34181P-RELATED"/>
    <property type="match status" value="1"/>
</dbReference>
<dbReference type="InterPro" id="IPR039662">
    <property type="entry name" value="Cohesin_Scc3/SA"/>
</dbReference>
<evidence type="ECO:0000259" key="1">
    <source>
        <dbReference type="Pfam" id="PF24571"/>
    </source>
</evidence>
<evidence type="ECO:0000313" key="3">
    <source>
        <dbReference type="Proteomes" id="UP000826656"/>
    </source>
</evidence>
<evidence type="ECO:0000313" key="2">
    <source>
        <dbReference type="EMBL" id="KAH0756660.1"/>
    </source>
</evidence>
<dbReference type="InterPro" id="IPR056396">
    <property type="entry name" value="HEAT_SCC3-SA"/>
</dbReference>
<reference evidence="2 3" key="1">
    <citation type="journal article" date="2021" name="bioRxiv">
        <title>Chromosome-scale and haplotype-resolved genome assembly of a tetraploid potato cultivar.</title>
        <authorList>
            <person name="Sun H."/>
            <person name="Jiao W.-B."/>
            <person name="Krause K."/>
            <person name="Campoy J.A."/>
            <person name="Goel M."/>
            <person name="Folz-Donahue K."/>
            <person name="Kukat C."/>
            <person name="Huettel B."/>
            <person name="Schneeberger K."/>
        </authorList>
    </citation>
    <scope>NUCLEOTIDE SEQUENCE [LARGE SCALE GENOMIC DNA]</scope>
    <source>
        <strain evidence="2">SolTubOtavaFocal</strain>
        <tissue evidence="2">Leaves</tissue>
    </source>
</reference>
<dbReference type="Pfam" id="PF24571">
    <property type="entry name" value="HEAT_SCC3-SA"/>
    <property type="match status" value="1"/>
</dbReference>
<protein>
    <recommendedName>
        <fullName evidence="1">Cohesin subunit SCC3/SA HEAT-repeats domain-containing protein</fullName>
    </recommendedName>
</protein>
<feature type="domain" description="Cohesin subunit SCC3/SA HEAT-repeats" evidence="1">
    <location>
        <begin position="22"/>
        <end position="109"/>
    </location>
</feature>
<keyword evidence="3" id="KW-1185">Reference proteome</keyword>
<organism evidence="2 3">
    <name type="scientific">Solanum tuberosum</name>
    <name type="common">Potato</name>
    <dbReference type="NCBI Taxonomy" id="4113"/>
    <lineage>
        <taxon>Eukaryota</taxon>
        <taxon>Viridiplantae</taxon>
        <taxon>Streptophyta</taxon>
        <taxon>Embryophyta</taxon>
        <taxon>Tracheophyta</taxon>
        <taxon>Spermatophyta</taxon>
        <taxon>Magnoliopsida</taxon>
        <taxon>eudicotyledons</taxon>
        <taxon>Gunneridae</taxon>
        <taxon>Pentapetalae</taxon>
        <taxon>asterids</taxon>
        <taxon>lamiids</taxon>
        <taxon>Solanales</taxon>
        <taxon>Solanaceae</taxon>
        <taxon>Solanoideae</taxon>
        <taxon>Solaneae</taxon>
        <taxon>Solanum</taxon>
    </lineage>
</organism>
<dbReference type="EMBL" id="JAIVGD010000018">
    <property type="protein sequence ID" value="KAH0756660.1"/>
    <property type="molecule type" value="Genomic_DNA"/>
</dbReference>
<dbReference type="Proteomes" id="UP000826656">
    <property type="component" value="Unassembled WGS sequence"/>
</dbReference>
<comment type="caution">
    <text evidence="2">The sequence shown here is derived from an EMBL/GenBank/DDBJ whole genome shotgun (WGS) entry which is preliminary data.</text>
</comment>
<name>A0ABQ7UXV0_SOLTU</name>